<evidence type="ECO:0000256" key="3">
    <source>
        <dbReference type="ARBA" id="ARBA00022598"/>
    </source>
</evidence>
<evidence type="ECO:0000256" key="6">
    <source>
        <dbReference type="ARBA" id="ARBA00022840"/>
    </source>
</evidence>
<comment type="catalytic activity">
    <reaction evidence="9">
        <text>(6S)-5,6,7,8-tetrahydrofolyl-(gamma-L-Glu)(n) + L-glutamate + ATP = (6S)-5,6,7,8-tetrahydrofolyl-(gamma-L-Glu)(n+1) + ADP + phosphate + H(+)</text>
        <dbReference type="Rhea" id="RHEA:10580"/>
        <dbReference type="Rhea" id="RHEA-COMP:14738"/>
        <dbReference type="Rhea" id="RHEA-COMP:14740"/>
        <dbReference type="ChEBI" id="CHEBI:15378"/>
        <dbReference type="ChEBI" id="CHEBI:29985"/>
        <dbReference type="ChEBI" id="CHEBI:30616"/>
        <dbReference type="ChEBI" id="CHEBI:43474"/>
        <dbReference type="ChEBI" id="CHEBI:141005"/>
        <dbReference type="ChEBI" id="CHEBI:456216"/>
        <dbReference type="EC" id="6.3.2.17"/>
    </reaction>
</comment>
<dbReference type="InterPro" id="IPR013221">
    <property type="entry name" value="Mur_ligase_cen"/>
</dbReference>
<feature type="domain" description="Mur ligase central" evidence="12">
    <location>
        <begin position="46"/>
        <end position="264"/>
    </location>
</feature>
<evidence type="ECO:0000256" key="1">
    <source>
        <dbReference type="ARBA" id="ARBA00008276"/>
    </source>
</evidence>
<dbReference type="Proteomes" id="UP000831782">
    <property type="component" value="Chromosome"/>
</dbReference>
<comment type="similarity">
    <text evidence="1 10">Belongs to the folylpolyglutamate synthase family.</text>
</comment>
<evidence type="ECO:0000256" key="5">
    <source>
        <dbReference type="ARBA" id="ARBA00022741"/>
    </source>
</evidence>
<protein>
    <recommendedName>
        <fullName evidence="2">tetrahydrofolate synthase</fullName>
        <ecNumber evidence="2">6.3.2.17</ecNumber>
    </recommendedName>
    <alternativeName>
        <fullName evidence="8">Tetrahydrofolylpolyglutamate synthase</fullName>
    </alternativeName>
</protein>
<reference evidence="13 14" key="1">
    <citation type="submission" date="2022-04" db="EMBL/GenBank/DDBJ databases">
        <title>Gracilibacillus sp. isolated from saltern.</title>
        <authorList>
            <person name="Won M."/>
            <person name="Lee C.-M."/>
            <person name="Woen H.-Y."/>
            <person name="Kwon S.-W."/>
        </authorList>
    </citation>
    <scope>NUCLEOTIDE SEQUENCE [LARGE SCALE GENOMIC DNA]</scope>
    <source>
        <strain evidence="13 14">SSWR10-1</strain>
    </source>
</reference>
<keyword evidence="3 10" id="KW-0436">Ligase</keyword>
<proteinExistence type="inferred from homology"/>
<evidence type="ECO:0000256" key="8">
    <source>
        <dbReference type="ARBA" id="ARBA00030592"/>
    </source>
</evidence>
<dbReference type="InterPro" id="IPR036565">
    <property type="entry name" value="Mur-like_cat_sf"/>
</dbReference>
<dbReference type="Pfam" id="PF02875">
    <property type="entry name" value="Mur_ligase_C"/>
    <property type="match status" value="1"/>
</dbReference>
<evidence type="ECO:0000256" key="4">
    <source>
        <dbReference type="ARBA" id="ARBA00022723"/>
    </source>
</evidence>
<dbReference type="InterPro" id="IPR036615">
    <property type="entry name" value="Mur_ligase_C_dom_sf"/>
</dbReference>
<evidence type="ECO:0000256" key="10">
    <source>
        <dbReference type="PIRNR" id="PIRNR001563"/>
    </source>
</evidence>
<keyword evidence="6 10" id="KW-0067">ATP-binding</keyword>
<keyword evidence="7" id="KW-0460">Magnesium</keyword>
<evidence type="ECO:0000313" key="13">
    <source>
        <dbReference type="EMBL" id="UOQ47284.1"/>
    </source>
</evidence>
<dbReference type="PANTHER" id="PTHR11136:SF0">
    <property type="entry name" value="DIHYDROFOLATE SYNTHETASE-RELATED"/>
    <property type="match status" value="1"/>
</dbReference>
<dbReference type="SUPFAM" id="SSF53623">
    <property type="entry name" value="MurD-like peptide ligases, catalytic domain"/>
    <property type="match status" value="1"/>
</dbReference>
<organism evidence="13 14">
    <name type="scientific">Gracilibacillus caseinilyticus</name>
    <dbReference type="NCBI Taxonomy" id="2932256"/>
    <lineage>
        <taxon>Bacteria</taxon>
        <taxon>Bacillati</taxon>
        <taxon>Bacillota</taxon>
        <taxon>Bacilli</taxon>
        <taxon>Bacillales</taxon>
        <taxon>Bacillaceae</taxon>
        <taxon>Gracilibacillus</taxon>
    </lineage>
</organism>
<keyword evidence="4" id="KW-0479">Metal-binding</keyword>
<accession>A0ABY4ESQ4</accession>
<dbReference type="PIRSF" id="PIRSF001563">
    <property type="entry name" value="Folylpolyglu_synth"/>
    <property type="match status" value="1"/>
</dbReference>
<keyword evidence="14" id="KW-1185">Reference proteome</keyword>
<keyword evidence="5 10" id="KW-0547">Nucleotide-binding</keyword>
<dbReference type="PANTHER" id="PTHR11136">
    <property type="entry name" value="FOLYLPOLYGLUTAMATE SYNTHASE-RELATED"/>
    <property type="match status" value="1"/>
</dbReference>
<feature type="domain" description="Mur ligase C-terminal" evidence="11">
    <location>
        <begin position="292"/>
        <end position="403"/>
    </location>
</feature>
<dbReference type="Pfam" id="PF08245">
    <property type="entry name" value="Mur_ligase_M"/>
    <property type="match status" value="1"/>
</dbReference>
<dbReference type="RefSeq" id="WP_244716262.1">
    <property type="nucleotide sequence ID" value="NZ_CP095072.1"/>
</dbReference>
<dbReference type="Gene3D" id="3.90.190.20">
    <property type="entry name" value="Mur ligase, C-terminal domain"/>
    <property type="match status" value="1"/>
</dbReference>
<evidence type="ECO:0000256" key="2">
    <source>
        <dbReference type="ARBA" id="ARBA00013025"/>
    </source>
</evidence>
<dbReference type="NCBIfam" id="TIGR01499">
    <property type="entry name" value="folC"/>
    <property type="match status" value="1"/>
</dbReference>
<dbReference type="EC" id="6.3.2.17" evidence="2"/>
<dbReference type="InterPro" id="IPR001645">
    <property type="entry name" value="Folylpolyglutamate_synth"/>
</dbReference>
<evidence type="ECO:0000256" key="9">
    <source>
        <dbReference type="ARBA" id="ARBA00047493"/>
    </source>
</evidence>
<dbReference type="EMBL" id="CP095072">
    <property type="protein sequence ID" value="UOQ47284.1"/>
    <property type="molecule type" value="Genomic_DNA"/>
</dbReference>
<evidence type="ECO:0000313" key="14">
    <source>
        <dbReference type="Proteomes" id="UP000831782"/>
    </source>
</evidence>
<name>A0ABY4ESQ4_9BACI</name>
<evidence type="ECO:0000259" key="12">
    <source>
        <dbReference type="Pfam" id="PF08245"/>
    </source>
</evidence>
<sequence length="416" mass="47261">MIDNLNDLDQFFEQRRKFGIKPGLERLDYLLDQTGHPEQEIPTIHIAGTNGKGSTLTYLKEMLMAGEYRVGTFQSPGLPTIFDHIAINEDVITSTAFIDILNQLLPVIDDMDKHDLAPSEYEILMVITLLYFRERVDMGVIETCMGGREDVTNRVIPLVTIITSIDYDHTSFLGTNIEAIAGHKAGIIKNKVPVVIGPFPEKARQVVRNEAACKQAPVFEYNQDFFAEEIDHQKFLWKNQDLEHRAKLSMLGKHQIENASLAIQTVQLLQKMDFPLEENALRHGLLKAQMPNRMETVKKEPRIIVDGAHNAASIRQLVETFSTQTFPTIYVLFSAFRDKEVTEMLTLLASMTDDITITTFNHTRALRADDVPASYRYIADPEEAWKDALIRSNSDDLILITGSLHFVDFVKKLIQK</sequence>
<dbReference type="InterPro" id="IPR004101">
    <property type="entry name" value="Mur_ligase_C"/>
</dbReference>
<evidence type="ECO:0000259" key="11">
    <source>
        <dbReference type="Pfam" id="PF02875"/>
    </source>
</evidence>
<evidence type="ECO:0000256" key="7">
    <source>
        <dbReference type="ARBA" id="ARBA00022842"/>
    </source>
</evidence>
<dbReference type="SUPFAM" id="SSF53244">
    <property type="entry name" value="MurD-like peptide ligases, peptide-binding domain"/>
    <property type="match status" value="1"/>
</dbReference>
<gene>
    <name evidence="13" type="ORF">MUN88_14555</name>
</gene>
<dbReference type="Gene3D" id="3.40.1190.10">
    <property type="entry name" value="Mur-like, catalytic domain"/>
    <property type="match status" value="1"/>
</dbReference>